<sequence>MNQPVVAGSPYPNYLVWSIIVTVLGACFCCLIGAAPGVVAIVFGSQVGSKLAAGDEAGARRASEQAKLWCWIGTALVAVGVLWTILSFFIEGASFMSQEFLEQVRQAQGR</sequence>
<comment type="subcellular location">
    <subcellularLocation>
        <location evidence="1">Membrane</location>
    </subcellularLocation>
</comment>
<dbReference type="Pfam" id="PF04505">
    <property type="entry name" value="CD225"/>
    <property type="match status" value="1"/>
</dbReference>
<protein>
    <submittedName>
        <fullName evidence="5">Transmembrane protein</fullName>
    </submittedName>
</protein>
<evidence type="ECO:0000256" key="3">
    <source>
        <dbReference type="ARBA" id="ARBA00022989"/>
    </source>
</evidence>
<gene>
    <name evidence="5" type="ORF">GLE_0735</name>
</gene>
<dbReference type="InterPro" id="IPR051423">
    <property type="entry name" value="CD225/Dispanin"/>
</dbReference>
<reference evidence="5 6" key="1">
    <citation type="submission" date="2015-11" db="EMBL/GenBank/DDBJ databases">
        <title>Genome sequences of Lysobacter enzymogenes strain C3 and Lysobacter antibioticus ATCC 29479.</title>
        <authorList>
            <person name="Kobayashi D.Y."/>
        </authorList>
    </citation>
    <scope>NUCLEOTIDE SEQUENCE [LARGE SCALE GENOMIC DNA]</scope>
    <source>
        <strain evidence="5 6">C3</strain>
    </source>
</reference>
<dbReference type="RefSeq" id="WP_057946259.1">
    <property type="nucleotide sequence ID" value="NZ_CP067396.1"/>
</dbReference>
<dbReference type="PATRIC" id="fig|69.6.peg.723"/>
<dbReference type="PANTHER" id="PTHR14948:SF44">
    <property type="entry name" value="PROLINE-RICH TRANSMEMBRANE PROTEIN 1-LIKE"/>
    <property type="match status" value="1"/>
</dbReference>
<evidence type="ECO:0000313" key="6">
    <source>
        <dbReference type="Proteomes" id="UP000061569"/>
    </source>
</evidence>
<evidence type="ECO:0000256" key="4">
    <source>
        <dbReference type="ARBA" id="ARBA00023136"/>
    </source>
</evidence>
<name>A0A0S2DCL0_LYSEN</name>
<dbReference type="EMBL" id="CP013140">
    <property type="protein sequence ID" value="ALN56093.1"/>
    <property type="molecule type" value="Genomic_DNA"/>
</dbReference>
<proteinExistence type="predicted"/>
<dbReference type="PANTHER" id="PTHR14948">
    <property type="entry name" value="NG5"/>
    <property type="match status" value="1"/>
</dbReference>
<keyword evidence="2 5" id="KW-0812">Transmembrane</keyword>
<evidence type="ECO:0000256" key="1">
    <source>
        <dbReference type="ARBA" id="ARBA00004370"/>
    </source>
</evidence>
<evidence type="ECO:0000256" key="2">
    <source>
        <dbReference type="ARBA" id="ARBA00022692"/>
    </source>
</evidence>
<dbReference type="KEGG" id="lez:GLE_0735"/>
<accession>A0A0S2DCL0</accession>
<keyword evidence="3" id="KW-1133">Transmembrane helix</keyword>
<dbReference type="AlphaFoldDB" id="A0A0S2DCL0"/>
<organism evidence="5 6">
    <name type="scientific">Lysobacter enzymogenes</name>
    <dbReference type="NCBI Taxonomy" id="69"/>
    <lineage>
        <taxon>Bacteria</taxon>
        <taxon>Pseudomonadati</taxon>
        <taxon>Pseudomonadota</taxon>
        <taxon>Gammaproteobacteria</taxon>
        <taxon>Lysobacterales</taxon>
        <taxon>Lysobacteraceae</taxon>
        <taxon>Lysobacter</taxon>
    </lineage>
</organism>
<dbReference type="Proteomes" id="UP000061569">
    <property type="component" value="Chromosome"/>
</dbReference>
<dbReference type="GO" id="GO:0016020">
    <property type="term" value="C:membrane"/>
    <property type="evidence" value="ECO:0007669"/>
    <property type="project" value="UniProtKB-SubCell"/>
</dbReference>
<dbReference type="STRING" id="69.GLE_0735"/>
<keyword evidence="4" id="KW-0472">Membrane</keyword>
<dbReference type="InterPro" id="IPR007593">
    <property type="entry name" value="CD225/Dispanin_fam"/>
</dbReference>
<evidence type="ECO:0000313" key="5">
    <source>
        <dbReference type="EMBL" id="ALN56093.1"/>
    </source>
</evidence>
<dbReference type="OrthoDB" id="6024442at2"/>